<sequence>MSNHNRNIFEKSTELIGGLQIFLSPFLIGAAISAIIYFSNPNNFTLVIAIVILLLATGIGIKLATKIYRSKEGTINFISKTDSTPEIDNFLNKEKNDHR</sequence>
<evidence type="ECO:0000313" key="3">
    <source>
        <dbReference type="Proteomes" id="UP001225933"/>
    </source>
</evidence>
<evidence type="ECO:0008006" key="4">
    <source>
        <dbReference type="Google" id="ProtNLM"/>
    </source>
</evidence>
<evidence type="ECO:0000256" key="1">
    <source>
        <dbReference type="SAM" id="Phobius"/>
    </source>
</evidence>
<keyword evidence="1" id="KW-0812">Transmembrane</keyword>
<evidence type="ECO:0000313" key="2">
    <source>
        <dbReference type="EMBL" id="MDN4012201.1"/>
    </source>
</evidence>
<proteinExistence type="predicted"/>
<dbReference type="AlphaFoldDB" id="A0AAJ1VJZ1"/>
<organism evidence="2 3">
    <name type="scientific">Chryseobacterium gambrini</name>
    <dbReference type="NCBI Taxonomy" id="373672"/>
    <lineage>
        <taxon>Bacteria</taxon>
        <taxon>Pseudomonadati</taxon>
        <taxon>Bacteroidota</taxon>
        <taxon>Flavobacteriia</taxon>
        <taxon>Flavobacteriales</taxon>
        <taxon>Weeksellaceae</taxon>
        <taxon>Chryseobacterium group</taxon>
        <taxon>Chryseobacterium</taxon>
    </lineage>
</organism>
<dbReference type="EMBL" id="JAUHGV010000006">
    <property type="protein sequence ID" value="MDN4012201.1"/>
    <property type="molecule type" value="Genomic_DNA"/>
</dbReference>
<reference evidence="2" key="1">
    <citation type="submission" date="2023-06" db="EMBL/GenBank/DDBJ databases">
        <title>Two Chryseobacterium gambrini strains from China.</title>
        <authorList>
            <person name="Zeng J."/>
            <person name="Wu Y."/>
        </authorList>
    </citation>
    <scope>NUCLEOTIDE SEQUENCE</scope>
    <source>
        <strain evidence="2">SQ219</strain>
    </source>
</reference>
<keyword evidence="1" id="KW-1133">Transmembrane helix</keyword>
<protein>
    <recommendedName>
        <fullName evidence="4">Positive regulator of sigma(E), RseC/MucC</fullName>
    </recommendedName>
</protein>
<dbReference type="Proteomes" id="UP001225933">
    <property type="component" value="Unassembled WGS sequence"/>
</dbReference>
<dbReference type="RefSeq" id="WP_214587726.1">
    <property type="nucleotide sequence ID" value="NZ_JAUHGV010000006.1"/>
</dbReference>
<accession>A0AAJ1VJZ1</accession>
<name>A0AAJ1VJZ1_9FLAO</name>
<feature type="transmembrane region" description="Helical" evidence="1">
    <location>
        <begin position="44"/>
        <end position="64"/>
    </location>
</feature>
<feature type="transmembrane region" description="Helical" evidence="1">
    <location>
        <begin position="21"/>
        <end position="38"/>
    </location>
</feature>
<gene>
    <name evidence="2" type="ORF">QX233_07015</name>
</gene>
<keyword evidence="1" id="KW-0472">Membrane</keyword>
<comment type="caution">
    <text evidence="2">The sequence shown here is derived from an EMBL/GenBank/DDBJ whole genome shotgun (WGS) entry which is preliminary data.</text>
</comment>